<keyword evidence="2" id="KW-1185">Reference proteome</keyword>
<dbReference type="EMBL" id="JAHQIW010000241">
    <property type="protein sequence ID" value="KAJ1346916.1"/>
    <property type="molecule type" value="Genomic_DNA"/>
</dbReference>
<evidence type="ECO:0000313" key="1">
    <source>
        <dbReference type="EMBL" id="KAJ1346916.1"/>
    </source>
</evidence>
<dbReference type="Proteomes" id="UP001196413">
    <property type="component" value="Unassembled WGS sequence"/>
</dbReference>
<accession>A0AAD5QHC7</accession>
<name>A0AAD5QHC7_PARTN</name>
<organism evidence="1 2">
    <name type="scientific">Parelaphostrongylus tenuis</name>
    <name type="common">Meningeal worm</name>
    <dbReference type="NCBI Taxonomy" id="148309"/>
    <lineage>
        <taxon>Eukaryota</taxon>
        <taxon>Metazoa</taxon>
        <taxon>Ecdysozoa</taxon>
        <taxon>Nematoda</taxon>
        <taxon>Chromadorea</taxon>
        <taxon>Rhabditida</taxon>
        <taxon>Rhabditina</taxon>
        <taxon>Rhabditomorpha</taxon>
        <taxon>Strongyloidea</taxon>
        <taxon>Metastrongylidae</taxon>
        <taxon>Parelaphostrongylus</taxon>
    </lineage>
</organism>
<dbReference type="AlphaFoldDB" id="A0AAD5QHC7"/>
<proteinExistence type="predicted"/>
<protein>
    <submittedName>
        <fullName evidence="1">Uncharacterized protein</fullName>
    </submittedName>
</protein>
<sequence length="55" mass="6336">MDICFGMLDGQLEDKYIRSAVMMESRGTAGIRNYEEMASLDSWNGPRVRIMFEVD</sequence>
<comment type="caution">
    <text evidence="1">The sequence shown here is derived from an EMBL/GenBank/DDBJ whole genome shotgun (WGS) entry which is preliminary data.</text>
</comment>
<reference evidence="1" key="1">
    <citation type="submission" date="2021-06" db="EMBL/GenBank/DDBJ databases">
        <title>Parelaphostrongylus tenuis whole genome reference sequence.</title>
        <authorList>
            <person name="Garwood T.J."/>
            <person name="Larsen P.A."/>
            <person name="Fountain-Jones N.M."/>
            <person name="Garbe J.R."/>
            <person name="Macchietto M.G."/>
            <person name="Kania S.A."/>
            <person name="Gerhold R.W."/>
            <person name="Richards J.E."/>
            <person name="Wolf T.M."/>
        </authorList>
    </citation>
    <scope>NUCLEOTIDE SEQUENCE</scope>
    <source>
        <strain evidence="1">MNPRO001-30</strain>
        <tissue evidence="1">Meninges</tissue>
    </source>
</reference>
<gene>
    <name evidence="1" type="ORF">KIN20_001842</name>
</gene>
<evidence type="ECO:0000313" key="2">
    <source>
        <dbReference type="Proteomes" id="UP001196413"/>
    </source>
</evidence>